<feature type="compositionally biased region" description="Basic and acidic residues" evidence="4">
    <location>
        <begin position="121"/>
        <end position="131"/>
    </location>
</feature>
<evidence type="ECO:0000256" key="1">
    <source>
        <dbReference type="ARBA" id="ARBA00023016"/>
    </source>
</evidence>
<name>A0A420HXF8_9PEZI</name>
<gene>
    <name evidence="6" type="ORF">OnM2_035090</name>
</gene>
<dbReference type="PANTHER" id="PTHR11527">
    <property type="entry name" value="HEAT-SHOCK PROTEIN 20 FAMILY MEMBER"/>
    <property type="match status" value="1"/>
</dbReference>
<keyword evidence="1 6" id="KW-0346">Stress response</keyword>
<dbReference type="Proteomes" id="UP000286134">
    <property type="component" value="Unassembled WGS sequence"/>
</dbReference>
<accession>A0A420HXF8</accession>
<dbReference type="InterPro" id="IPR008978">
    <property type="entry name" value="HSP20-like_chaperone"/>
</dbReference>
<dbReference type="AlphaFoldDB" id="A0A420HXF8"/>
<evidence type="ECO:0000313" key="7">
    <source>
        <dbReference type="Proteomes" id="UP000286134"/>
    </source>
</evidence>
<comment type="caution">
    <text evidence="6">The sequence shown here is derived from an EMBL/GenBank/DDBJ whole genome shotgun (WGS) entry which is preliminary data.</text>
</comment>
<evidence type="ECO:0000313" key="6">
    <source>
        <dbReference type="EMBL" id="RKF62154.1"/>
    </source>
</evidence>
<evidence type="ECO:0000256" key="2">
    <source>
        <dbReference type="PROSITE-ProRule" id="PRU00285"/>
    </source>
</evidence>
<dbReference type="EMBL" id="MCFK01003573">
    <property type="protein sequence ID" value="RKF62154.1"/>
    <property type="molecule type" value="Genomic_DNA"/>
</dbReference>
<sequence>MLTKALRPLPARSFRILKSSVKPTVNHTPICIRRKMSLFPRSIITNENPEFPPIFRLLDEFDKYSRSIDQPSRSFTRTFTPKFDVKEVADSYELHGELPGIDQKDIEIEFTDSSTLTISGHSERTSTEGHPPRVVNSKDSSGSNSNITPEENTDSSQESMKKQDDISGEQNLIEDSGEKYWVMERSIGEFSRSFTFPLQIDEDNVTATMNNGILKVIVPKVKKQVGRKIQIQ</sequence>
<feature type="region of interest" description="Disordered" evidence="4">
    <location>
        <begin position="117"/>
        <end position="173"/>
    </location>
</feature>
<dbReference type="PROSITE" id="PS01031">
    <property type="entry name" value="SHSP"/>
    <property type="match status" value="1"/>
</dbReference>
<feature type="domain" description="SHSP" evidence="5">
    <location>
        <begin position="74"/>
        <end position="232"/>
    </location>
</feature>
<reference evidence="6 7" key="1">
    <citation type="journal article" date="2018" name="BMC Genomics">
        <title>Comparative genome analyses reveal sequence features reflecting distinct modes of host-adaptation between dicot and monocot powdery mildew.</title>
        <authorList>
            <person name="Wu Y."/>
            <person name="Ma X."/>
            <person name="Pan Z."/>
            <person name="Kale S.D."/>
            <person name="Song Y."/>
            <person name="King H."/>
            <person name="Zhang Q."/>
            <person name="Presley C."/>
            <person name="Deng X."/>
            <person name="Wei C.I."/>
            <person name="Xiao S."/>
        </authorList>
    </citation>
    <scope>NUCLEOTIDE SEQUENCE [LARGE SCALE GENOMIC DNA]</scope>
    <source>
        <strain evidence="6">UMSG2</strain>
    </source>
</reference>
<proteinExistence type="inferred from homology"/>
<comment type="similarity">
    <text evidence="2 3">Belongs to the small heat shock protein (HSP20) family.</text>
</comment>
<organism evidence="6 7">
    <name type="scientific">Erysiphe neolycopersici</name>
    <dbReference type="NCBI Taxonomy" id="212602"/>
    <lineage>
        <taxon>Eukaryota</taxon>
        <taxon>Fungi</taxon>
        <taxon>Dikarya</taxon>
        <taxon>Ascomycota</taxon>
        <taxon>Pezizomycotina</taxon>
        <taxon>Leotiomycetes</taxon>
        <taxon>Erysiphales</taxon>
        <taxon>Erysiphaceae</taxon>
        <taxon>Erysiphe</taxon>
    </lineage>
</organism>
<feature type="compositionally biased region" description="Polar residues" evidence="4">
    <location>
        <begin position="137"/>
        <end position="158"/>
    </location>
</feature>
<dbReference type="OrthoDB" id="1431247at2759"/>
<protein>
    <submittedName>
        <fullName evidence="6">30 kDa heat shock protein</fullName>
    </submittedName>
</protein>
<dbReference type="InterPro" id="IPR031107">
    <property type="entry name" value="Small_HSP"/>
</dbReference>
<evidence type="ECO:0000259" key="5">
    <source>
        <dbReference type="PROSITE" id="PS01031"/>
    </source>
</evidence>
<dbReference type="InterPro" id="IPR002068">
    <property type="entry name" value="A-crystallin/Hsp20_dom"/>
</dbReference>
<dbReference type="Pfam" id="PF00011">
    <property type="entry name" value="HSP20"/>
    <property type="match status" value="1"/>
</dbReference>
<dbReference type="CDD" id="cd06464">
    <property type="entry name" value="ACD_sHsps-like"/>
    <property type="match status" value="1"/>
</dbReference>
<evidence type="ECO:0000256" key="4">
    <source>
        <dbReference type="SAM" id="MobiDB-lite"/>
    </source>
</evidence>
<dbReference type="Gene3D" id="2.60.40.790">
    <property type="match status" value="1"/>
</dbReference>
<dbReference type="STRING" id="212602.A0A420HXF8"/>
<keyword evidence="7" id="KW-1185">Reference proteome</keyword>
<dbReference type="SUPFAM" id="SSF49764">
    <property type="entry name" value="HSP20-like chaperones"/>
    <property type="match status" value="1"/>
</dbReference>
<evidence type="ECO:0000256" key="3">
    <source>
        <dbReference type="RuleBase" id="RU003616"/>
    </source>
</evidence>